<reference evidence="2 3" key="1">
    <citation type="submission" date="2019-07" db="EMBL/GenBank/DDBJ databases">
        <title>Finished genome of Venturia effusa.</title>
        <authorList>
            <person name="Young C.A."/>
            <person name="Cox M.P."/>
            <person name="Ganley A.R.D."/>
            <person name="David W.J."/>
        </authorList>
    </citation>
    <scope>NUCLEOTIDE SEQUENCE [LARGE SCALE GENOMIC DNA]</scope>
    <source>
        <strain evidence="3">albino</strain>
    </source>
</reference>
<evidence type="ECO:0000313" key="2">
    <source>
        <dbReference type="EMBL" id="QDS75749.1"/>
    </source>
</evidence>
<dbReference type="EMBL" id="CP042197">
    <property type="protein sequence ID" value="QDS75749.1"/>
    <property type="molecule type" value="Genomic_DNA"/>
</dbReference>
<protein>
    <submittedName>
        <fullName evidence="2">Uncharacterized protein</fullName>
    </submittedName>
</protein>
<dbReference type="OrthoDB" id="5412502at2759"/>
<name>A0A517LJD0_9PEZI</name>
<accession>A0A517LJD0</accession>
<keyword evidence="1" id="KW-1133">Transmembrane helix</keyword>
<dbReference type="AlphaFoldDB" id="A0A517LJD0"/>
<dbReference type="Proteomes" id="UP000316270">
    <property type="component" value="Chromosome 13"/>
</dbReference>
<feature type="transmembrane region" description="Helical" evidence="1">
    <location>
        <begin position="126"/>
        <end position="148"/>
    </location>
</feature>
<gene>
    <name evidence="2" type="ORF">FKW77_008533</name>
</gene>
<evidence type="ECO:0000313" key="3">
    <source>
        <dbReference type="Proteomes" id="UP000316270"/>
    </source>
</evidence>
<dbReference type="STRING" id="50376.A0A517LJD0"/>
<keyword evidence="3" id="KW-1185">Reference proteome</keyword>
<sequence>MLAFPDHRQAWRLDIVSILAVLGENNIKFNAHLINLSWTCLLPRLLPAPQGLLSERMKILPYEEDVIVYSPTSGTSRTGLNYFANLMHGDGSREPLYTTRELRVWRMGDSRSGRFKGNAGFKLKSFGPLNVIAVVSCLMSLGLLGWAVRIGDGVATVGIVVMSLAAPFLCIGTRWELPPLEVRHRNQFGPPADVVIRNREGTFTVVRCTEEVARALYFTPEQRVYRVENWVGIATGAFWTMQLALGVAYAVLNVAYWFAAVLTIRDPELAWDFSWLGIEEVGRLKSPARDEGIAGEAEGGTEQTNSFELGLFYAIRLLKSTKWVRETGAVPRTEAWDEWLHLAHEHLDDETWDAKRAAFVARKEMRDSMIDV</sequence>
<keyword evidence="1" id="KW-0472">Membrane</keyword>
<feature type="transmembrane region" description="Helical" evidence="1">
    <location>
        <begin position="154"/>
        <end position="175"/>
    </location>
</feature>
<keyword evidence="1" id="KW-0812">Transmembrane</keyword>
<organism evidence="2 3">
    <name type="scientific">Venturia effusa</name>
    <dbReference type="NCBI Taxonomy" id="50376"/>
    <lineage>
        <taxon>Eukaryota</taxon>
        <taxon>Fungi</taxon>
        <taxon>Dikarya</taxon>
        <taxon>Ascomycota</taxon>
        <taxon>Pezizomycotina</taxon>
        <taxon>Dothideomycetes</taxon>
        <taxon>Pleosporomycetidae</taxon>
        <taxon>Venturiales</taxon>
        <taxon>Venturiaceae</taxon>
        <taxon>Venturia</taxon>
    </lineage>
</organism>
<feature type="transmembrane region" description="Helical" evidence="1">
    <location>
        <begin position="230"/>
        <end position="259"/>
    </location>
</feature>
<proteinExistence type="predicted"/>
<evidence type="ECO:0000256" key="1">
    <source>
        <dbReference type="SAM" id="Phobius"/>
    </source>
</evidence>